<evidence type="ECO:0000313" key="3">
    <source>
        <dbReference type="Proteomes" id="UP000594638"/>
    </source>
</evidence>
<comment type="caution">
    <text evidence="2">The sequence shown here is derived from an EMBL/GenBank/DDBJ whole genome shotgun (WGS) entry which is preliminary data.</text>
</comment>
<organism evidence="2 3">
    <name type="scientific">Olea europaea subsp. europaea</name>
    <dbReference type="NCBI Taxonomy" id="158383"/>
    <lineage>
        <taxon>Eukaryota</taxon>
        <taxon>Viridiplantae</taxon>
        <taxon>Streptophyta</taxon>
        <taxon>Embryophyta</taxon>
        <taxon>Tracheophyta</taxon>
        <taxon>Spermatophyta</taxon>
        <taxon>Magnoliopsida</taxon>
        <taxon>eudicotyledons</taxon>
        <taxon>Gunneridae</taxon>
        <taxon>Pentapetalae</taxon>
        <taxon>asterids</taxon>
        <taxon>lamiids</taxon>
        <taxon>Lamiales</taxon>
        <taxon>Oleaceae</taxon>
        <taxon>Oleeae</taxon>
        <taxon>Olea</taxon>
    </lineage>
</organism>
<evidence type="ECO:0000313" key="2">
    <source>
        <dbReference type="EMBL" id="CAA2981765.1"/>
    </source>
</evidence>
<accession>A0A8S0RQD2</accession>
<protein>
    <submittedName>
        <fullName evidence="2">Uncharacterized protein</fullName>
    </submittedName>
</protein>
<dbReference type="Proteomes" id="UP000594638">
    <property type="component" value="Unassembled WGS sequence"/>
</dbReference>
<reference evidence="2 3" key="1">
    <citation type="submission" date="2019-12" db="EMBL/GenBank/DDBJ databases">
        <authorList>
            <person name="Alioto T."/>
            <person name="Alioto T."/>
            <person name="Gomez Garrido J."/>
        </authorList>
    </citation>
    <scope>NUCLEOTIDE SEQUENCE [LARGE SCALE GENOMIC DNA]</scope>
</reference>
<evidence type="ECO:0000256" key="1">
    <source>
        <dbReference type="SAM" id="MobiDB-lite"/>
    </source>
</evidence>
<dbReference type="Gramene" id="OE9A068385T1">
    <property type="protein sequence ID" value="OE9A068385C1"/>
    <property type="gene ID" value="OE9A068385"/>
</dbReference>
<dbReference type="AlphaFoldDB" id="A0A8S0RQD2"/>
<feature type="region of interest" description="Disordered" evidence="1">
    <location>
        <begin position="1"/>
        <end position="23"/>
    </location>
</feature>
<dbReference type="OrthoDB" id="923744at2759"/>
<dbReference type="EMBL" id="CACTIH010003680">
    <property type="protein sequence ID" value="CAA2981765.1"/>
    <property type="molecule type" value="Genomic_DNA"/>
</dbReference>
<proteinExistence type="predicted"/>
<feature type="compositionally biased region" description="Polar residues" evidence="1">
    <location>
        <begin position="1"/>
        <end position="15"/>
    </location>
</feature>
<gene>
    <name evidence="2" type="ORF">OLEA9_A068385</name>
</gene>
<keyword evidence="3" id="KW-1185">Reference proteome</keyword>
<sequence length="89" mass="9477">MNSSNSNGPGLSKNESLIPKGKQHVSTMMGKKIAEAAKNVAKSTVTAAKKHNDKAKINAVSWILRYALFIAGNEFNVVGLQRLLAISAP</sequence>
<name>A0A8S0RQD2_OLEEU</name>